<dbReference type="GO" id="GO:0004581">
    <property type="term" value="F:dolichyl-phosphate beta-glucosyltransferase activity"/>
    <property type="evidence" value="ECO:0007669"/>
    <property type="project" value="UniProtKB-EC"/>
</dbReference>
<dbReference type="GO" id="GO:0005789">
    <property type="term" value="C:endoplasmic reticulum membrane"/>
    <property type="evidence" value="ECO:0007669"/>
    <property type="project" value="UniProtKB-SubCell"/>
</dbReference>
<sequence length="325" mass="36979">MLLLGLLLVLGCATLVMLLFIYLTSETYAKVIRFKEEQFYLDPKTAEKLRFPSIEDESTILLSVIVPAYNEEKRLPVMLEECLDYLEKKLNSDPSCTFEVLIVDDGSNDKTTEVGLSYSTKYGCDKVRVLTLSTNRGKGGAVRLGMLSARGKQLLFADADGATTFEDISKLQNNLKELVKDQPMDKALGLVCGSRAHLEKEAIASRSFFRTVLMKGFHLLVWLFAARSVRDTQCGFKLLTRPTARLCFPNLHIERWAFDVELIYIAEYMNIPTGEVSVRWMEIEGSKIVPVWSWLQMGRDLILMWLRYSTGAWKVNMRSQTSKVK</sequence>
<accession>A0A0P5LD01</accession>
<evidence type="ECO:0000256" key="4">
    <source>
        <dbReference type="ARBA" id="ARBA00012583"/>
    </source>
</evidence>
<comment type="catalytic activity">
    <reaction evidence="12">
        <text>a di-trans,poly-cis-dolichyl phosphate + UDP-alpha-D-glucose = a di-trans,poly-cis-dolichyl beta-D-glucosyl phosphate + UDP</text>
        <dbReference type="Rhea" id="RHEA:15401"/>
        <dbReference type="Rhea" id="RHEA-COMP:19498"/>
        <dbReference type="Rhea" id="RHEA-COMP:19502"/>
        <dbReference type="ChEBI" id="CHEBI:57525"/>
        <dbReference type="ChEBI" id="CHEBI:57683"/>
        <dbReference type="ChEBI" id="CHEBI:58223"/>
        <dbReference type="ChEBI" id="CHEBI:58885"/>
        <dbReference type="EC" id="2.4.1.117"/>
    </reaction>
    <physiologicalReaction direction="left-to-right" evidence="12">
        <dbReference type="Rhea" id="RHEA:15402"/>
    </physiologicalReaction>
</comment>
<evidence type="ECO:0000256" key="9">
    <source>
        <dbReference type="ARBA" id="ARBA00022968"/>
    </source>
</evidence>
<name>A0A0P5LD01_9CRUS</name>
<dbReference type="EMBL" id="GDIQ01084258">
    <property type="protein sequence ID" value="JAN10479.1"/>
    <property type="molecule type" value="Transcribed_RNA"/>
</dbReference>
<evidence type="ECO:0000256" key="10">
    <source>
        <dbReference type="ARBA" id="ARBA00022989"/>
    </source>
</evidence>
<dbReference type="InterPro" id="IPR035518">
    <property type="entry name" value="DPG_synthase"/>
</dbReference>
<evidence type="ECO:0000256" key="11">
    <source>
        <dbReference type="ARBA" id="ARBA00023136"/>
    </source>
</evidence>
<evidence type="ECO:0000256" key="2">
    <source>
        <dbReference type="ARBA" id="ARBA00004922"/>
    </source>
</evidence>
<dbReference type="Pfam" id="PF00535">
    <property type="entry name" value="Glycos_transf_2"/>
    <property type="match status" value="1"/>
</dbReference>
<protein>
    <recommendedName>
        <fullName evidence="13">Dolichyl-phosphate beta-glucosyltransferase</fullName>
        <ecNumber evidence="4">2.4.1.117</ecNumber>
    </recommendedName>
</protein>
<comment type="pathway">
    <text evidence="2">Protein modification; protein glycosylation.</text>
</comment>
<keyword evidence="11" id="KW-0472">Membrane</keyword>
<dbReference type="EC" id="2.4.1.117" evidence="4"/>
<keyword evidence="9" id="KW-0735">Signal-anchor</keyword>
<reference evidence="15" key="1">
    <citation type="submission" date="2015-10" db="EMBL/GenBank/DDBJ databases">
        <title>EvidentialGene: Evidence-directed Construction of Complete mRNA Transcriptomes without Genomes.</title>
        <authorList>
            <person name="Gilbert D.G."/>
        </authorList>
    </citation>
    <scope>NUCLEOTIDE SEQUENCE</scope>
</reference>
<keyword evidence="8" id="KW-0256">Endoplasmic reticulum</keyword>
<dbReference type="AlphaFoldDB" id="A0A0P5LD01"/>
<evidence type="ECO:0000256" key="5">
    <source>
        <dbReference type="ARBA" id="ARBA00022676"/>
    </source>
</evidence>
<dbReference type="EMBL" id="GDIQ01064775">
    <property type="protein sequence ID" value="JAN29962.1"/>
    <property type="molecule type" value="Transcribed_RNA"/>
</dbReference>
<keyword evidence="7" id="KW-0812">Transmembrane</keyword>
<feature type="domain" description="Glycosyltransferase 2-like" evidence="14">
    <location>
        <begin position="63"/>
        <end position="179"/>
    </location>
</feature>
<dbReference type="OrthoDB" id="3784at2759"/>
<comment type="similarity">
    <text evidence="3">Belongs to the glycosyltransferase 2 family.</text>
</comment>
<dbReference type="PANTHER" id="PTHR10859:SF91">
    <property type="entry name" value="DOLICHYL-PHOSPHATE BETA-GLUCOSYLTRANSFERASE"/>
    <property type="match status" value="1"/>
</dbReference>
<evidence type="ECO:0000256" key="6">
    <source>
        <dbReference type="ARBA" id="ARBA00022679"/>
    </source>
</evidence>
<dbReference type="SUPFAM" id="SSF53448">
    <property type="entry name" value="Nucleotide-diphospho-sugar transferases"/>
    <property type="match status" value="1"/>
</dbReference>
<dbReference type="InterPro" id="IPR001173">
    <property type="entry name" value="Glyco_trans_2-like"/>
</dbReference>
<dbReference type="PANTHER" id="PTHR10859">
    <property type="entry name" value="GLYCOSYL TRANSFERASE"/>
    <property type="match status" value="1"/>
</dbReference>
<evidence type="ECO:0000256" key="3">
    <source>
        <dbReference type="ARBA" id="ARBA00006739"/>
    </source>
</evidence>
<evidence type="ECO:0000256" key="1">
    <source>
        <dbReference type="ARBA" id="ARBA00004389"/>
    </source>
</evidence>
<evidence type="ECO:0000313" key="15">
    <source>
        <dbReference type="EMBL" id="JAN10479.1"/>
    </source>
</evidence>
<proteinExistence type="inferred from homology"/>
<dbReference type="InterPro" id="IPR029044">
    <property type="entry name" value="Nucleotide-diphossugar_trans"/>
</dbReference>
<evidence type="ECO:0000256" key="13">
    <source>
        <dbReference type="ARBA" id="ARBA00070518"/>
    </source>
</evidence>
<evidence type="ECO:0000256" key="8">
    <source>
        <dbReference type="ARBA" id="ARBA00022824"/>
    </source>
</evidence>
<evidence type="ECO:0000256" key="7">
    <source>
        <dbReference type="ARBA" id="ARBA00022692"/>
    </source>
</evidence>
<dbReference type="Gene3D" id="3.90.550.10">
    <property type="entry name" value="Spore Coat Polysaccharide Biosynthesis Protein SpsA, Chain A"/>
    <property type="match status" value="1"/>
</dbReference>
<dbReference type="GO" id="GO:0006487">
    <property type="term" value="P:protein N-linked glycosylation"/>
    <property type="evidence" value="ECO:0007669"/>
    <property type="project" value="TreeGrafter"/>
</dbReference>
<keyword evidence="6 15" id="KW-0808">Transferase</keyword>
<organism evidence="15">
    <name type="scientific">Daphnia magna</name>
    <dbReference type="NCBI Taxonomy" id="35525"/>
    <lineage>
        <taxon>Eukaryota</taxon>
        <taxon>Metazoa</taxon>
        <taxon>Ecdysozoa</taxon>
        <taxon>Arthropoda</taxon>
        <taxon>Crustacea</taxon>
        <taxon>Branchiopoda</taxon>
        <taxon>Diplostraca</taxon>
        <taxon>Cladocera</taxon>
        <taxon>Anomopoda</taxon>
        <taxon>Daphniidae</taxon>
        <taxon>Daphnia</taxon>
    </lineage>
</organism>
<keyword evidence="10" id="KW-1133">Transmembrane helix</keyword>
<dbReference type="CDD" id="cd04188">
    <property type="entry name" value="DPG_synthase"/>
    <property type="match status" value="1"/>
</dbReference>
<comment type="subcellular location">
    <subcellularLocation>
        <location evidence="1">Endoplasmic reticulum membrane</location>
        <topology evidence="1">Single-pass membrane protein</topology>
    </subcellularLocation>
</comment>
<evidence type="ECO:0000259" key="14">
    <source>
        <dbReference type="Pfam" id="PF00535"/>
    </source>
</evidence>
<evidence type="ECO:0000256" key="12">
    <source>
        <dbReference type="ARBA" id="ARBA00045097"/>
    </source>
</evidence>
<dbReference type="FunFam" id="3.90.550.10:FF:000068">
    <property type="entry name" value="ALG5, dolichyl-phosphate beta-glucosyltransferase"/>
    <property type="match status" value="1"/>
</dbReference>
<keyword evidence="5" id="KW-0328">Glycosyltransferase</keyword>